<protein>
    <recommendedName>
        <fullName evidence="3">Protein VAC14 homolog</fullName>
    </recommendedName>
</protein>
<evidence type="ECO:0000256" key="1">
    <source>
        <dbReference type="ARBA" id="ARBA00004308"/>
    </source>
</evidence>
<dbReference type="Proteomes" id="UP000887563">
    <property type="component" value="Unplaced"/>
</dbReference>
<dbReference type="GO" id="GO:0010008">
    <property type="term" value="C:endosome membrane"/>
    <property type="evidence" value="ECO:0007669"/>
    <property type="project" value="TreeGrafter"/>
</dbReference>
<dbReference type="PANTHER" id="PTHR16023">
    <property type="entry name" value="TAX1 BINDING PROTEIN-RELATED"/>
    <property type="match status" value="1"/>
</dbReference>
<feature type="domain" description="Stalled ribosome sensor GCN1-like HEAT repeats region" evidence="9">
    <location>
        <begin position="296"/>
        <end position="406"/>
    </location>
</feature>
<proteinExistence type="inferred from homology"/>
<dbReference type="Pfam" id="PF12755">
    <property type="entry name" value="Vac14_Fab1_bd"/>
    <property type="match status" value="1"/>
</dbReference>
<comment type="similarity">
    <text evidence="2">Belongs to the VAC14 family.</text>
</comment>
<name>A0A914MA34_MELIC</name>
<evidence type="ECO:0000256" key="4">
    <source>
        <dbReference type="ARBA" id="ARBA00022737"/>
    </source>
</evidence>
<dbReference type="InterPro" id="IPR011989">
    <property type="entry name" value="ARM-like"/>
</dbReference>
<dbReference type="Pfam" id="PF11916">
    <property type="entry name" value="Vac14_Fig4_bd"/>
    <property type="match status" value="1"/>
</dbReference>
<feature type="domain" description="Vacuolar protein 14 C-terminal Fig4-binding" evidence="8">
    <location>
        <begin position="462"/>
        <end position="664"/>
    </location>
</feature>
<dbReference type="InterPro" id="IPR026825">
    <property type="entry name" value="Vac14"/>
</dbReference>
<dbReference type="WBParaSite" id="Minc3s01511g24387">
    <property type="protein sequence ID" value="Minc3s01511g24387"/>
    <property type="gene ID" value="Minc3s01511g24387"/>
</dbReference>
<evidence type="ECO:0000313" key="11">
    <source>
        <dbReference type="WBParaSite" id="Minc3s01511g24387"/>
    </source>
</evidence>
<dbReference type="InterPro" id="IPR057546">
    <property type="entry name" value="HEAT_GCN1"/>
</dbReference>
<accession>A0A914MA34</accession>
<keyword evidence="4" id="KW-0677">Repeat</keyword>
<evidence type="ECO:0000259" key="8">
    <source>
        <dbReference type="Pfam" id="PF11916"/>
    </source>
</evidence>
<evidence type="ECO:0000313" key="10">
    <source>
        <dbReference type="Proteomes" id="UP000887563"/>
    </source>
</evidence>
<evidence type="ECO:0000256" key="7">
    <source>
        <dbReference type="ARBA" id="ARBA00047092"/>
    </source>
</evidence>
<dbReference type="InterPro" id="IPR021841">
    <property type="entry name" value="VAC14_Fig4p-bd"/>
</dbReference>
<evidence type="ECO:0000256" key="5">
    <source>
        <dbReference type="ARBA" id="ARBA00023136"/>
    </source>
</evidence>
<evidence type="ECO:0000256" key="3">
    <source>
        <dbReference type="ARBA" id="ARBA00013840"/>
    </source>
</evidence>
<comment type="subunit">
    <text evidence="7">Forms pentamers. Component of the PI(3,5)P2 regulatory complex/PAS complex, at least composed of PIKFYVE, FIG4 and VAC14. VAC14 nucleates the assembly of the complex and serves as a scaffold by pentamerizing into a star-shaped structure, which can bind a single copy each of PIKFYVE and FIG4 and coordinates their activities. Interacts with NOS1.</text>
</comment>
<comment type="function">
    <text evidence="6">Scaffold protein component of the PI(3,5)P2 regulatory complex which regulates both the synthesis and turnover of phosphatidylinositol 3,5-bisphosphate (PtdIns(3,5)P2). Pentamerizes into a star-shaped structure and nucleates the assembly of the complex. The pentamer binds a single copy each of PIKFYVE and FIG4 and coordinates both PIKfyve kinase activity and FIG4 phosphatase activity, being required to maintain normal levels of phosphatidylinositol 3-phosphate (PtdIns(3)P) and phosphatidylinositol 5-phosphate (PtdIns(5)P). Plays a role in the biogenesis of endosome carrier vesicles (ECV) / multivesicular bodies (MVB) transport intermediates from early endosomes.</text>
</comment>
<dbReference type="GO" id="GO:0006661">
    <property type="term" value="P:phosphatidylinositol biosynthetic process"/>
    <property type="evidence" value="ECO:0007669"/>
    <property type="project" value="InterPro"/>
</dbReference>
<comment type="subcellular location">
    <subcellularLocation>
        <location evidence="1">Endomembrane system</location>
    </subcellularLocation>
</comment>
<sequence>MSENQYSPLTQTVVRTLTDKLYEKRKAAALEIEKQTKELIKSNNMADVEKIISVLEQLTTTPNGNMRKGGLIGLAATAIALGSKHSAIYAVKLLEPVFTCFLDHDSRVRYFACESLYNIVKVCRASVLVKFDELFNILWNLSSDPDQNVRNGSELLDRLVKEIVISTKSFDLQNLMVVIRERIYSVDSSNKRFIISWLFSILTVPDFSVSEYFPEVLDGVFKALEDPSPAVHEITISVLTEMQNKLDPKRSDNVKLEGVINVLVIQATSQVPIVRDIAIQWLNQINIYYGDKILPSLPSFLISILPYLFDNMSNDFAGSRPLSLPNDLNQRLTSLVKTDSQIPVEAVVEVLLAHLRHERTETRVATLNWIRHLHSTNPTNMFRYMDRFFPVLLDLLSDPTDEVLMLDIILITDICGQPKQQQQLDIRSLKLGDELNQELKTISPYLVKFNIALLKMFKDDRKLVADRGIQIIRQVCLLLEPTDVFRTISLLLSSSINFDSFFPQNSTTPQLNLGGNKDLYIELEFIAKMVQMLNQILMTTSELFPLRQRLRNPDQSDSTELFQNLYKCWCNQPICLLSLYLLSQNYQSALELIPRLSDIDITMELLIEIDRIVQLVESPILAYVRMDLLHPDYQKPLTALLSALLMLLPQSEAFSILHKRLQAVPHLAVLESMKKSMIRGAGSSFSPPIKIKFKELIQYFDRVTQVRSMALRVHHKKMLEEIARQKSE</sequence>
<dbReference type="PANTHER" id="PTHR16023:SF0">
    <property type="entry name" value="PROTEIN VAC14 HOMOLOG"/>
    <property type="match status" value="1"/>
</dbReference>
<evidence type="ECO:0000256" key="6">
    <source>
        <dbReference type="ARBA" id="ARBA00045654"/>
    </source>
</evidence>
<evidence type="ECO:0000259" key="9">
    <source>
        <dbReference type="Pfam" id="PF23271"/>
    </source>
</evidence>
<reference evidence="11" key="1">
    <citation type="submission" date="2022-11" db="UniProtKB">
        <authorList>
            <consortium name="WormBaseParasite"/>
        </authorList>
    </citation>
    <scope>IDENTIFICATION</scope>
</reference>
<keyword evidence="10" id="KW-1185">Reference proteome</keyword>
<organism evidence="10 11">
    <name type="scientific">Meloidogyne incognita</name>
    <name type="common">Southern root-knot nematode worm</name>
    <name type="synonym">Oxyuris incognita</name>
    <dbReference type="NCBI Taxonomy" id="6306"/>
    <lineage>
        <taxon>Eukaryota</taxon>
        <taxon>Metazoa</taxon>
        <taxon>Ecdysozoa</taxon>
        <taxon>Nematoda</taxon>
        <taxon>Chromadorea</taxon>
        <taxon>Rhabditida</taxon>
        <taxon>Tylenchina</taxon>
        <taxon>Tylenchomorpha</taxon>
        <taxon>Tylenchoidea</taxon>
        <taxon>Meloidogynidae</taxon>
        <taxon>Meloidogyninae</taxon>
        <taxon>Meloidogyne</taxon>
        <taxon>Meloidogyne incognita group</taxon>
    </lineage>
</organism>
<evidence type="ECO:0000256" key="2">
    <source>
        <dbReference type="ARBA" id="ARBA00010225"/>
    </source>
</evidence>
<dbReference type="AlphaFoldDB" id="A0A914MA34"/>
<dbReference type="GO" id="GO:0070772">
    <property type="term" value="C:PAS complex"/>
    <property type="evidence" value="ECO:0007669"/>
    <property type="project" value="InterPro"/>
</dbReference>
<dbReference type="Gene3D" id="1.25.10.10">
    <property type="entry name" value="Leucine-rich Repeat Variant"/>
    <property type="match status" value="2"/>
</dbReference>
<dbReference type="InterPro" id="IPR016024">
    <property type="entry name" value="ARM-type_fold"/>
</dbReference>
<dbReference type="Pfam" id="PF23271">
    <property type="entry name" value="HEAT_GCN1"/>
    <property type="match status" value="1"/>
</dbReference>
<keyword evidence="5" id="KW-0472">Membrane</keyword>
<dbReference type="SUPFAM" id="SSF48371">
    <property type="entry name" value="ARM repeat"/>
    <property type="match status" value="1"/>
</dbReference>